<dbReference type="Pfam" id="PF10651">
    <property type="entry name" value="BppU_N"/>
    <property type="match status" value="1"/>
</dbReference>
<proteinExistence type="predicted"/>
<sequence length="346" mass="38628">MTEVNTDQSAANTNQEPNIPELHVPVGSDYRTLKTDIPLEQPMIFYLDGSKTFYLPYEDTDDEHIHNLPQGVIDTLTNKRIFQEINIRQGQSGMFKSPILFLTKDGPVDMSNVLIRFEGNDSSGAEIYDDEGFNRVQANTGRITWSPQSEVAQSPGYFKNAHFVIESMDRTKIYTTLDFSVNVIANDIAYPRAMAFYVSEYQRALFHIKEMQTSADHQLSYLLNSYAAIIADNLAQIRQKMKEALDQLDTDLKNGNDKVDSFISVSKAKLDELNTGLTDSQAKMNALEKQITDDGLVTKADLYVDVQMGINNGQIDVNVNDSILDSAVSSKIDLLTGLLEGGNGEQ</sequence>
<protein>
    <recommendedName>
        <fullName evidence="3">BppU N-terminal domain-containing protein</fullName>
    </recommendedName>
</protein>
<dbReference type="Proteomes" id="UP000235649">
    <property type="component" value="Unassembled WGS sequence"/>
</dbReference>
<dbReference type="InterPro" id="IPR018913">
    <property type="entry name" value="BppU_N"/>
</dbReference>
<comment type="caution">
    <text evidence="4">The sequence shown here is derived from an EMBL/GenBank/DDBJ whole genome shotgun (WGS) entry which is preliminary data.</text>
</comment>
<feature type="coiled-coil region" evidence="1">
    <location>
        <begin position="227"/>
        <end position="290"/>
    </location>
</feature>
<dbReference type="Gene3D" id="2.60.40.3350">
    <property type="match status" value="1"/>
</dbReference>
<evidence type="ECO:0000313" key="5">
    <source>
        <dbReference type="Proteomes" id="UP000235649"/>
    </source>
</evidence>
<feature type="compositionally biased region" description="Polar residues" evidence="2">
    <location>
        <begin position="1"/>
        <end position="17"/>
    </location>
</feature>
<reference evidence="4 5" key="1">
    <citation type="submission" date="2017-05" db="EMBL/GenBank/DDBJ databases">
        <title>Lactobacillus nurukis nov., sp. nov., isolated from nuruk.</title>
        <authorList>
            <person name="Kim S.-J."/>
        </authorList>
    </citation>
    <scope>NUCLEOTIDE SEQUENCE [LARGE SCALE GENOMIC DNA]</scope>
    <source>
        <strain evidence="4 5">SYF10-1a</strain>
    </source>
</reference>
<dbReference type="RefSeq" id="WP_102196238.1">
    <property type="nucleotide sequence ID" value="NZ_NIPR01000022.1"/>
</dbReference>
<dbReference type="AlphaFoldDB" id="A0A2N7ATY3"/>
<dbReference type="OrthoDB" id="2266045at2"/>
<keyword evidence="5" id="KW-1185">Reference proteome</keyword>
<keyword evidence="1" id="KW-0175">Coiled coil</keyword>
<name>A0A2N7ATY3_9LACO</name>
<evidence type="ECO:0000256" key="2">
    <source>
        <dbReference type="SAM" id="MobiDB-lite"/>
    </source>
</evidence>
<evidence type="ECO:0000256" key="1">
    <source>
        <dbReference type="SAM" id="Coils"/>
    </source>
</evidence>
<gene>
    <name evidence="4" type="ORF">CBP76_07085</name>
</gene>
<dbReference type="EMBL" id="NIPR01000022">
    <property type="protein sequence ID" value="PMD70249.1"/>
    <property type="molecule type" value="Genomic_DNA"/>
</dbReference>
<organism evidence="4 5">
    <name type="scientific">Companilactobacillus nuruki</name>
    <dbReference type="NCBI Taxonomy" id="1993540"/>
    <lineage>
        <taxon>Bacteria</taxon>
        <taxon>Bacillati</taxon>
        <taxon>Bacillota</taxon>
        <taxon>Bacilli</taxon>
        <taxon>Lactobacillales</taxon>
        <taxon>Lactobacillaceae</taxon>
        <taxon>Companilactobacillus</taxon>
    </lineage>
</organism>
<accession>A0A2N7ATY3</accession>
<feature type="domain" description="BppU N-terminal" evidence="3">
    <location>
        <begin position="80"/>
        <end position="205"/>
    </location>
</feature>
<feature type="region of interest" description="Disordered" evidence="2">
    <location>
        <begin position="1"/>
        <end position="24"/>
    </location>
</feature>
<evidence type="ECO:0000313" key="4">
    <source>
        <dbReference type="EMBL" id="PMD70249.1"/>
    </source>
</evidence>
<evidence type="ECO:0000259" key="3">
    <source>
        <dbReference type="Pfam" id="PF10651"/>
    </source>
</evidence>